<dbReference type="VEuPathDB" id="FungiDB:P174DRAFT_162787"/>
<evidence type="ECO:0000313" key="1">
    <source>
        <dbReference type="EMBL" id="PKX93843.1"/>
    </source>
</evidence>
<proteinExistence type="predicted"/>
<keyword evidence="2" id="KW-1185">Reference proteome</keyword>
<organism evidence="1 2">
    <name type="scientific">Aspergillus novofumigatus (strain IBT 16806)</name>
    <dbReference type="NCBI Taxonomy" id="1392255"/>
    <lineage>
        <taxon>Eukaryota</taxon>
        <taxon>Fungi</taxon>
        <taxon>Dikarya</taxon>
        <taxon>Ascomycota</taxon>
        <taxon>Pezizomycotina</taxon>
        <taxon>Eurotiomycetes</taxon>
        <taxon>Eurotiomycetidae</taxon>
        <taxon>Eurotiales</taxon>
        <taxon>Aspergillaceae</taxon>
        <taxon>Aspergillus</taxon>
        <taxon>Aspergillus subgen. Fumigati</taxon>
    </lineage>
</organism>
<sequence>MSSHPMRTKVDSRLNSKAWMILRRFFPVPSRCCVMHSSSIIVQPAFRKFSGLEMSDSVIECAVKFSRRGCSSLLALLILGSELLPMTSGGRSTCITTLLFRSPQTQKYKQTNHRTLDRFTHSMVNGLSRRNGAGQRIPANHVVKGNWGRRSRLQGPSSPSLVESS</sequence>
<dbReference type="EMBL" id="MSZS01000004">
    <property type="protein sequence ID" value="PKX93843.1"/>
    <property type="molecule type" value="Genomic_DNA"/>
</dbReference>
<dbReference type="AlphaFoldDB" id="A0A2I1C894"/>
<dbReference type="RefSeq" id="XP_024682438.1">
    <property type="nucleotide sequence ID" value="XM_024821209.1"/>
</dbReference>
<reference evidence="2" key="1">
    <citation type="journal article" date="2018" name="Proc. Natl. Acad. Sci. U.S.A.">
        <title>Linking secondary metabolites to gene clusters through genome sequencing of six diverse Aspergillus species.</title>
        <authorList>
            <person name="Kaerboelling I."/>
            <person name="Vesth T.C."/>
            <person name="Frisvad J.C."/>
            <person name="Nybo J.L."/>
            <person name="Theobald S."/>
            <person name="Kuo A."/>
            <person name="Bowyer P."/>
            <person name="Matsuda Y."/>
            <person name="Mondo S."/>
            <person name="Lyhne E.K."/>
            <person name="Kogle M.E."/>
            <person name="Clum A."/>
            <person name="Lipzen A."/>
            <person name="Salamov A."/>
            <person name="Ngan C.Y."/>
            <person name="Daum C."/>
            <person name="Chiniquy J."/>
            <person name="Barry K."/>
            <person name="LaButti K."/>
            <person name="Haridas S."/>
            <person name="Simmons B.A."/>
            <person name="Magnuson J.K."/>
            <person name="Mortensen U.H."/>
            <person name="Larsen T.O."/>
            <person name="Grigoriev I.V."/>
            <person name="Baker S.E."/>
            <person name="Andersen M.R."/>
        </authorList>
    </citation>
    <scope>NUCLEOTIDE SEQUENCE [LARGE SCALE GENOMIC DNA]</scope>
    <source>
        <strain evidence="2">IBT 16806</strain>
    </source>
</reference>
<dbReference type="Proteomes" id="UP000234474">
    <property type="component" value="Unassembled WGS sequence"/>
</dbReference>
<name>A0A2I1C894_ASPN1</name>
<dbReference type="GeneID" id="36528535"/>
<comment type="caution">
    <text evidence="1">The sequence shown here is derived from an EMBL/GenBank/DDBJ whole genome shotgun (WGS) entry which is preliminary data.</text>
</comment>
<gene>
    <name evidence="1" type="ORF">P174DRAFT_162787</name>
</gene>
<evidence type="ECO:0000313" key="2">
    <source>
        <dbReference type="Proteomes" id="UP000234474"/>
    </source>
</evidence>
<protein>
    <submittedName>
        <fullName evidence="1">Uncharacterized protein</fullName>
    </submittedName>
</protein>
<accession>A0A2I1C894</accession>